<dbReference type="KEGG" id="afg:AFULGI_00014390"/>
<name>A0A075WKX0_ARCFL</name>
<dbReference type="Gene3D" id="1.10.10.1100">
    <property type="entry name" value="BFD-like [2Fe-2S]-binding domain"/>
    <property type="match status" value="1"/>
</dbReference>
<dbReference type="RefSeq" id="WP_048095643.1">
    <property type="nucleotide sequence ID" value="NZ_CP006577.1"/>
</dbReference>
<dbReference type="InterPro" id="IPR052745">
    <property type="entry name" value="G3P_Oxidase/Oxidoreductase"/>
</dbReference>
<dbReference type="InterPro" id="IPR007419">
    <property type="entry name" value="BFD-like_2Fe2S-bd_dom"/>
</dbReference>
<feature type="domain" description="BFD-like [2Fe-2S]-binding" evidence="3">
    <location>
        <begin position="389"/>
        <end position="437"/>
    </location>
</feature>
<sequence>MKDVLIVGAGVTGSFIAKELSKYHLDVVVVERKSGPGLDQTKGCSGIIHPLQLPFGSLKSKLCLKGNAMMDAEAEELGFTFKRVGLILVATNIITFLAIPLIQLYFRLNGVVSKRLGKKKVLEMVPNLREDIWGGLFLPTAGVVNPVEMTASAIRFAKANGVEVHYDCEVVGIERKGEGFIVKTTKGDFEARCVINCAGLYADEIAKMVGYEMTITPGKGTHIVFAERGFSNHLTVAIPLKPNKRTKGGGALIGFDGKPLWGPNLIDVESKEDTSVKKEEIEGIIEKFSPLFKRKPEGVVAFYAGLRSIAGTDFVINQPVEGFINVAGIQSPGLTAAPAIAEMVIEMLSSRFELRRKEEIKRPEWIRLAELDEDEVRKAIEENEDFGEIVCLCNMVSKAEILRAVEEGECFDTVRHLTWAGMDCCKCHAEIMQLIEEKTGKARKEIEGSDIVW</sequence>
<evidence type="ECO:0000259" key="2">
    <source>
        <dbReference type="Pfam" id="PF01266"/>
    </source>
</evidence>
<organism evidence="4 5">
    <name type="scientific">Archaeoglobus fulgidus DSM 8774</name>
    <dbReference type="NCBI Taxonomy" id="1344584"/>
    <lineage>
        <taxon>Archaea</taxon>
        <taxon>Methanobacteriati</taxon>
        <taxon>Methanobacteriota</taxon>
        <taxon>Archaeoglobi</taxon>
        <taxon>Archaeoglobales</taxon>
        <taxon>Archaeoglobaceae</taxon>
        <taxon>Archaeoglobus</taxon>
    </lineage>
</organism>
<dbReference type="HOGENOM" id="CLU_024775_3_1_2"/>
<dbReference type="InterPro" id="IPR036188">
    <property type="entry name" value="FAD/NAD-bd_sf"/>
</dbReference>
<reference evidence="4 5" key="1">
    <citation type="submission" date="2013-07" db="EMBL/GenBank/DDBJ databases">
        <title>Genome of Archaeoglobus fulgidus.</title>
        <authorList>
            <person name="Fiebig A."/>
            <person name="Birkeland N.-K."/>
        </authorList>
    </citation>
    <scope>NUCLEOTIDE SEQUENCE [LARGE SCALE GENOMIC DNA]</scope>
    <source>
        <strain evidence="4 5">DSM 8774</strain>
    </source>
</reference>
<proteinExistence type="predicted"/>
<dbReference type="Pfam" id="PF01266">
    <property type="entry name" value="DAO"/>
    <property type="match status" value="1"/>
</dbReference>
<dbReference type="Gene3D" id="3.50.50.60">
    <property type="entry name" value="FAD/NAD(P)-binding domain"/>
    <property type="match status" value="1"/>
</dbReference>
<evidence type="ECO:0000259" key="3">
    <source>
        <dbReference type="Pfam" id="PF04324"/>
    </source>
</evidence>
<accession>A0A075WKX0</accession>
<dbReference type="PANTHER" id="PTHR42720">
    <property type="entry name" value="GLYCEROL-3-PHOSPHATE DEHYDROGENASE"/>
    <property type="match status" value="1"/>
</dbReference>
<dbReference type="PANTHER" id="PTHR42720:SF1">
    <property type="entry name" value="GLYCEROL 3-PHOSPHATE OXIDASE"/>
    <property type="match status" value="1"/>
</dbReference>
<keyword evidence="1" id="KW-0472">Membrane</keyword>
<dbReference type="Pfam" id="PF04324">
    <property type="entry name" value="Fer2_BFD"/>
    <property type="match status" value="1"/>
</dbReference>
<keyword evidence="1" id="KW-1133">Transmembrane helix</keyword>
<dbReference type="EC" id="1.1.5.3" evidence="4"/>
<dbReference type="EMBL" id="CP006577">
    <property type="protein sequence ID" value="AIG98208.1"/>
    <property type="molecule type" value="Genomic_DNA"/>
</dbReference>
<dbReference type="AlphaFoldDB" id="A0A075WKX0"/>
<dbReference type="GeneID" id="24794940"/>
<evidence type="ECO:0000256" key="1">
    <source>
        <dbReference type="SAM" id="Phobius"/>
    </source>
</evidence>
<protein>
    <submittedName>
        <fullName evidence="4">Putative dehydrogenase</fullName>
        <ecNumber evidence="4">1.1.5.3</ecNumber>
    </submittedName>
</protein>
<dbReference type="SUPFAM" id="SSF51905">
    <property type="entry name" value="FAD/NAD(P)-binding domain"/>
    <property type="match status" value="1"/>
</dbReference>
<keyword evidence="1" id="KW-0812">Transmembrane</keyword>
<dbReference type="Gene3D" id="3.30.9.10">
    <property type="entry name" value="D-Amino Acid Oxidase, subunit A, domain 2"/>
    <property type="match status" value="1"/>
</dbReference>
<dbReference type="Proteomes" id="UP000028501">
    <property type="component" value="Chromosome"/>
</dbReference>
<feature type="transmembrane region" description="Helical" evidence="1">
    <location>
        <begin position="84"/>
        <end position="106"/>
    </location>
</feature>
<dbReference type="GO" id="GO:0004368">
    <property type="term" value="F:glycerol-3-phosphate dehydrogenase (quinone) activity"/>
    <property type="evidence" value="ECO:0007669"/>
    <property type="project" value="UniProtKB-EC"/>
</dbReference>
<keyword evidence="4" id="KW-0560">Oxidoreductase</keyword>
<evidence type="ECO:0000313" key="5">
    <source>
        <dbReference type="Proteomes" id="UP000028501"/>
    </source>
</evidence>
<gene>
    <name evidence="4" type="ORF">AFULGI_00014390</name>
</gene>
<feature type="domain" description="FAD dependent oxidoreductase" evidence="2">
    <location>
        <begin position="3"/>
        <end position="347"/>
    </location>
</feature>
<dbReference type="InterPro" id="IPR041854">
    <property type="entry name" value="BFD-like_2Fe2S-bd_dom_sf"/>
</dbReference>
<dbReference type="InterPro" id="IPR006076">
    <property type="entry name" value="FAD-dep_OxRdtase"/>
</dbReference>
<evidence type="ECO:0000313" key="4">
    <source>
        <dbReference type="EMBL" id="AIG98208.1"/>
    </source>
</evidence>